<evidence type="ECO:0000313" key="3">
    <source>
        <dbReference type="Proteomes" id="UP000265520"/>
    </source>
</evidence>
<sequence>EKEEGELSAHPEVHYGDGMADSHVLLNGDTVLEPVVQANEHDFVLHHASRQVSQQVSIAEMSRCSLEVPVCDSSE</sequence>
<name>A0A392U5G6_9FABA</name>
<dbReference type="Proteomes" id="UP000265520">
    <property type="component" value="Unassembled WGS sequence"/>
</dbReference>
<accession>A0A392U5G6</accession>
<keyword evidence="3" id="KW-1185">Reference proteome</keyword>
<reference evidence="2 3" key="1">
    <citation type="journal article" date="2018" name="Front. Plant Sci.">
        <title>Red Clover (Trifolium pratense) and Zigzag Clover (T. medium) - A Picture of Genomic Similarities and Differences.</title>
        <authorList>
            <person name="Dluhosova J."/>
            <person name="Istvanek J."/>
            <person name="Nedelnik J."/>
            <person name="Repkova J."/>
        </authorList>
    </citation>
    <scope>NUCLEOTIDE SEQUENCE [LARGE SCALE GENOMIC DNA]</scope>
    <source>
        <strain evidence="3">cv. 10/8</strain>
        <tissue evidence="2">Leaf</tissue>
    </source>
</reference>
<feature type="compositionally biased region" description="Basic and acidic residues" evidence="1">
    <location>
        <begin position="1"/>
        <end position="15"/>
    </location>
</feature>
<dbReference type="AlphaFoldDB" id="A0A392U5G6"/>
<comment type="caution">
    <text evidence="2">The sequence shown here is derived from an EMBL/GenBank/DDBJ whole genome shotgun (WGS) entry which is preliminary data.</text>
</comment>
<feature type="non-terminal residue" evidence="2">
    <location>
        <position position="75"/>
    </location>
</feature>
<dbReference type="EMBL" id="LXQA010741529">
    <property type="protein sequence ID" value="MCI68721.1"/>
    <property type="molecule type" value="Genomic_DNA"/>
</dbReference>
<feature type="region of interest" description="Disordered" evidence="1">
    <location>
        <begin position="1"/>
        <end position="21"/>
    </location>
</feature>
<protein>
    <submittedName>
        <fullName evidence="2">Uncharacterized protein</fullName>
    </submittedName>
</protein>
<organism evidence="2 3">
    <name type="scientific">Trifolium medium</name>
    <dbReference type="NCBI Taxonomy" id="97028"/>
    <lineage>
        <taxon>Eukaryota</taxon>
        <taxon>Viridiplantae</taxon>
        <taxon>Streptophyta</taxon>
        <taxon>Embryophyta</taxon>
        <taxon>Tracheophyta</taxon>
        <taxon>Spermatophyta</taxon>
        <taxon>Magnoliopsida</taxon>
        <taxon>eudicotyledons</taxon>
        <taxon>Gunneridae</taxon>
        <taxon>Pentapetalae</taxon>
        <taxon>rosids</taxon>
        <taxon>fabids</taxon>
        <taxon>Fabales</taxon>
        <taxon>Fabaceae</taxon>
        <taxon>Papilionoideae</taxon>
        <taxon>50 kb inversion clade</taxon>
        <taxon>NPAAA clade</taxon>
        <taxon>Hologalegina</taxon>
        <taxon>IRL clade</taxon>
        <taxon>Trifolieae</taxon>
        <taxon>Trifolium</taxon>
    </lineage>
</organism>
<evidence type="ECO:0000256" key="1">
    <source>
        <dbReference type="SAM" id="MobiDB-lite"/>
    </source>
</evidence>
<proteinExistence type="predicted"/>
<evidence type="ECO:0000313" key="2">
    <source>
        <dbReference type="EMBL" id="MCI68721.1"/>
    </source>
</evidence>
<feature type="non-terminal residue" evidence="2">
    <location>
        <position position="1"/>
    </location>
</feature>